<evidence type="ECO:0000313" key="2">
    <source>
        <dbReference type="Proteomes" id="UP000552757"/>
    </source>
</evidence>
<protein>
    <submittedName>
        <fullName evidence="1">Putative membrane protein YccC</fullName>
    </submittedName>
</protein>
<evidence type="ECO:0000313" key="1">
    <source>
        <dbReference type="EMBL" id="MBB3981494.1"/>
    </source>
</evidence>
<gene>
    <name evidence="1" type="ORF">GGR44_001141</name>
</gene>
<sequence length="200" mass="22160">MSLALMAGAFRAPFARGEAMADEEEARGMTVARTRIASGDAPAQLRTVRKDGWTTARRRKFMETLAATCNVTEAARAAKKSSSSAYEQKRRDPAFAREWAQALSIGYAELEALLLRQTLFGSEQEDIVLDSEGAVKSRKIRRGVPLQVGVRLLLAHRGTVAALRAEEMRDRPDGEDALARMRRVLDEVRQRRRATGDDGD</sequence>
<proteinExistence type="predicted"/>
<dbReference type="EMBL" id="JACIEB010000002">
    <property type="protein sequence ID" value="MBB3981494.1"/>
    <property type="molecule type" value="Genomic_DNA"/>
</dbReference>
<organism evidence="1 2">
    <name type="scientific">Sphingobium fontiphilum</name>
    <dbReference type="NCBI Taxonomy" id="944425"/>
    <lineage>
        <taxon>Bacteria</taxon>
        <taxon>Pseudomonadati</taxon>
        <taxon>Pseudomonadota</taxon>
        <taxon>Alphaproteobacteria</taxon>
        <taxon>Sphingomonadales</taxon>
        <taxon>Sphingomonadaceae</taxon>
        <taxon>Sphingobium</taxon>
    </lineage>
</organism>
<dbReference type="Proteomes" id="UP000552757">
    <property type="component" value="Unassembled WGS sequence"/>
</dbReference>
<keyword evidence="2" id="KW-1185">Reference proteome</keyword>
<comment type="caution">
    <text evidence="1">The sequence shown here is derived from an EMBL/GenBank/DDBJ whole genome shotgun (WGS) entry which is preliminary data.</text>
</comment>
<reference evidence="1 2" key="1">
    <citation type="submission" date="2020-08" db="EMBL/GenBank/DDBJ databases">
        <title>Genomic Encyclopedia of Type Strains, Phase IV (KMG-IV): sequencing the most valuable type-strain genomes for metagenomic binning, comparative biology and taxonomic classification.</title>
        <authorList>
            <person name="Goeker M."/>
        </authorList>
    </citation>
    <scope>NUCLEOTIDE SEQUENCE [LARGE SCALE GENOMIC DNA]</scope>
    <source>
        <strain evidence="1 2">DSM 29348</strain>
    </source>
</reference>
<dbReference type="AlphaFoldDB" id="A0A7W6DM32"/>
<dbReference type="RefSeq" id="WP_246344344.1">
    <property type="nucleotide sequence ID" value="NZ_JACIEB010000002.1"/>
</dbReference>
<name>A0A7W6DM32_9SPHN</name>
<accession>A0A7W6DM32</accession>